<name>A0A3B1BGL6_9ZZZZ</name>
<reference evidence="6" key="1">
    <citation type="submission" date="2018-06" db="EMBL/GenBank/DDBJ databases">
        <authorList>
            <person name="Zhirakovskaya E."/>
        </authorList>
    </citation>
    <scope>NUCLEOTIDE SEQUENCE</scope>
</reference>
<dbReference type="PANTHER" id="PTHR36842">
    <property type="entry name" value="PROTEIN TOLB HOMOLOG"/>
    <property type="match status" value="1"/>
</dbReference>
<dbReference type="Pfam" id="PF07676">
    <property type="entry name" value="PD40"/>
    <property type="match status" value="4"/>
</dbReference>
<evidence type="ECO:0000313" key="6">
    <source>
        <dbReference type="EMBL" id="VAX17249.1"/>
    </source>
</evidence>
<protein>
    <submittedName>
        <fullName evidence="6">TolB protein, periplasmic protein involved in the tonb-independent uptake of group A colicins</fullName>
    </submittedName>
</protein>
<comment type="subcellular location">
    <subcellularLocation>
        <location evidence="1">Periplasm</location>
    </subcellularLocation>
</comment>
<keyword evidence="4" id="KW-0574">Periplasm</keyword>
<evidence type="ECO:0000256" key="2">
    <source>
        <dbReference type="ARBA" id="ARBA00009820"/>
    </source>
</evidence>
<dbReference type="Gene3D" id="3.40.50.10070">
    <property type="entry name" value="TolB, N-terminal domain"/>
    <property type="match status" value="1"/>
</dbReference>
<dbReference type="AlphaFoldDB" id="A0A3B1BGL6"/>
<accession>A0A3B1BGL6</accession>
<dbReference type="InterPro" id="IPR007195">
    <property type="entry name" value="TolB_N"/>
</dbReference>
<dbReference type="PANTHER" id="PTHR36842:SF1">
    <property type="entry name" value="PROTEIN TOLB"/>
    <property type="match status" value="1"/>
</dbReference>
<dbReference type="GO" id="GO:0017038">
    <property type="term" value="P:protein import"/>
    <property type="evidence" value="ECO:0007669"/>
    <property type="project" value="InterPro"/>
</dbReference>
<dbReference type="Pfam" id="PF04052">
    <property type="entry name" value="TolB_N"/>
    <property type="match status" value="1"/>
</dbReference>
<dbReference type="InterPro" id="IPR011042">
    <property type="entry name" value="6-blade_b-propeller_TolB-like"/>
</dbReference>
<dbReference type="Gene3D" id="2.120.10.60">
    <property type="entry name" value="Tricorn protease N-terminal domain"/>
    <property type="match status" value="1"/>
</dbReference>
<dbReference type="SUPFAM" id="SSF69304">
    <property type="entry name" value="Tricorn protease N-terminal domain"/>
    <property type="match status" value="1"/>
</dbReference>
<dbReference type="HAMAP" id="MF_00671">
    <property type="entry name" value="TolB"/>
    <property type="match status" value="1"/>
</dbReference>
<dbReference type="InterPro" id="IPR014167">
    <property type="entry name" value="Tol-Pal_TolB"/>
</dbReference>
<dbReference type="SUPFAM" id="SSF52964">
    <property type="entry name" value="TolB, N-terminal domain"/>
    <property type="match status" value="1"/>
</dbReference>
<evidence type="ECO:0000256" key="4">
    <source>
        <dbReference type="ARBA" id="ARBA00022764"/>
    </source>
</evidence>
<dbReference type="Gene3D" id="2.120.10.30">
    <property type="entry name" value="TolB, C-terminal domain"/>
    <property type="match status" value="1"/>
</dbReference>
<keyword evidence="3" id="KW-0732">Signal</keyword>
<comment type="similarity">
    <text evidence="2">Belongs to the TolB family.</text>
</comment>
<evidence type="ECO:0000256" key="1">
    <source>
        <dbReference type="ARBA" id="ARBA00004418"/>
    </source>
</evidence>
<dbReference type="EMBL" id="UOGA01000090">
    <property type="protein sequence ID" value="VAX17249.1"/>
    <property type="molecule type" value="Genomic_DNA"/>
</dbReference>
<feature type="domain" description="TolB N-terminal" evidence="5">
    <location>
        <begin position="28"/>
        <end position="128"/>
    </location>
</feature>
<gene>
    <name evidence="6" type="ORF">MNBD_NITROSPINAE04-4</name>
</gene>
<evidence type="ECO:0000256" key="3">
    <source>
        <dbReference type="ARBA" id="ARBA00022729"/>
    </source>
</evidence>
<proteinExistence type="inferred from homology"/>
<dbReference type="GO" id="GO:0042597">
    <property type="term" value="C:periplasmic space"/>
    <property type="evidence" value="ECO:0007669"/>
    <property type="project" value="UniProtKB-SubCell"/>
</dbReference>
<dbReference type="InterPro" id="IPR011659">
    <property type="entry name" value="WD40"/>
</dbReference>
<organism evidence="6">
    <name type="scientific">hydrothermal vent metagenome</name>
    <dbReference type="NCBI Taxonomy" id="652676"/>
    <lineage>
        <taxon>unclassified sequences</taxon>
        <taxon>metagenomes</taxon>
        <taxon>ecological metagenomes</taxon>
    </lineage>
</organism>
<sequence length="429" mass="48157">MLIVLMAASGAGWAQAGRDVYLSTQRAESRLVEVAVPEFPFSGRDPEKLGSRASRIINYDLKFSGYFKPSENYDFMRQVSMGDLKAGRIDYDEWRSLASNFLIKGSLSSTQEGKLSAEIRVYDLQTRKIFFAKRYLGSRPLFRQMIHQFSDDFLMRMTGEKGVARTKIALVSRIAGHKELMIMDYDGFNPRTITSDKSIVLFPHWNPGNKSIILFTTYRYRNPDLYAVNFKTKTRYPISRRVGLNSTGEWSPDGSKVVFSLSRRGNSDIYMCNADGSDIKRLTYARSIETSPTWSPDSENIAFTSDRSGAPQIYSMKIGASGARRLTYKGSYNDGASWSPKGGQIAYTSLLGRKFDIAMLNIIDRSTLRLTFGQGSNEYPSWSPNGKSLAFTSTRTGSRQVYTMNARGSSQRQVTFLSGGGYLPSWGPD</sequence>
<evidence type="ECO:0000259" key="5">
    <source>
        <dbReference type="Pfam" id="PF04052"/>
    </source>
</evidence>